<dbReference type="Pfam" id="PF12907">
    <property type="entry name" value="zf-met2"/>
    <property type="match status" value="1"/>
</dbReference>
<feature type="region of interest" description="Disordered" evidence="1">
    <location>
        <begin position="1"/>
        <end position="23"/>
    </location>
</feature>
<evidence type="ECO:0000256" key="1">
    <source>
        <dbReference type="SAM" id="MobiDB-lite"/>
    </source>
</evidence>
<organism evidence="4 5">
    <name type="scientific">Synchytrium microbalum</name>
    <dbReference type="NCBI Taxonomy" id="1806994"/>
    <lineage>
        <taxon>Eukaryota</taxon>
        <taxon>Fungi</taxon>
        <taxon>Fungi incertae sedis</taxon>
        <taxon>Chytridiomycota</taxon>
        <taxon>Chytridiomycota incertae sedis</taxon>
        <taxon>Chytridiomycetes</taxon>
        <taxon>Synchytriales</taxon>
        <taxon>Synchytriaceae</taxon>
        <taxon>Synchytrium</taxon>
    </lineage>
</organism>
<comment type="caution">
    <text evidence="4">The sequence shown here is derived from an EMBL/GenBank/DDBJ whole genome shotgun (WGS) entry which is preliminary data.</text>
</comment>
<evidence type="ECO:0000259" key="3">
    <source>
        <dbReference type="Pfam" id="PF12907"/>
    </source>
</evidence>
<dbReference type="Pfam" id="PF04419">
    <property type="entry name" value="SERF-like_N"/>
    <property type="match status" value="1"/>
</dbReference>
<dbReference type="PANTHER" id="PTHR33788:SF1">
    <property type="entry name" value="ZINC-BINDING PROTEIN"/>
    <property type="match status" value="1"/>
</dbReference>
<name>A0A507CDQ5_9FUNG</name>
<evidence type="ECO:0000259" key="2">
    <source>
        <dbReference type="Pfam" id="PF04419"/>
    </source>
</evidence>
<dbReference type="InterPro" id="IPR026939">
    <property type="entry name" value="ZNF706/At2g23090_sf"/>
</dbReference>
<feature type="domain" description="Small EDRK-rich factor-like N-terminal" evidence="2">
    <location>
        <begin position="1"/>
        <end position="30"/>
    </location>
</feature>
<dbReference type="AlphaFoldDB" id="A0A507CDQ5"/>
<dbReference type="EMBL" id="QEAO01000007">
    <property type="protein sequence ID" value="TPX35673.1"/>
    <property type="molecule type" value="Genomic_DNA"/>
</dbReference>
<keyword evidence="5" id="KW-1185">Reference proteome</keyword>
<dbReference type="RefSeq" id="XP_031026105.1">
    <property type="nucleotide sequence ID" value="XM_031167854.1"/>
</dbReference>
<dbReference type="Proteomes" id="UP000319731">
    <property type="component" value="Unassembled WGS sequence"/>
</dbReference>
<sequence>GAKAQQKRERNAKDAKTGPTSQLKANQASLTIQCKICLQTFMMTSSRTQLESHLNKHAGKEFAACFPNFTG</sequence>
<dbReference type="PANTHER" id="PTHR33788">
    <property type="entry name" value="OS07G0114300 PROTEIN"/>
    <property type="match status" value="1"/>
</dbReference>
<evidence type="ECO:0000313" key="5">
    <source>
        <dbReference type="Proteomes" id="UP000319731"/>
    </source>
</evidence>
<dbReference type="InterPro" id="IPR039438">
    <property type="entry name" value="At2g23090-like_Znf"/>
</dbReference>
<feature type="compositionally biased region" description="Basic and acidic residues" evidence="1">
    <location>
        <begin position="1"/>
        <end position="16"/>
    </location>
</feature>
<accession>A0A507CDQ5</accession>
<feature type="domain" description="At2g23090-like zinc-binding" evidence="3">
    <location>
        <begin position="33"/>
        <end position="68"/>
    </location>
</feature>
<protein>
    <submittedName>
        <fullName evidence="4">Uncharacterized protein</fullName>
    </submittedName>
</protein>
<evidence type="ECO:0000313" key="4">
    <source>
        <dbReference type="EMBL" id="TPX35673.1"/>
    </source>
</evidence>
<reference evidence="4 5" key="1">
    <citation type="journal article" date="2019" name="Sci. Rep.">
        <title>Comparative genomics of chytrid fungi reveal insights into the obligate biotrophic and pathogenic lifestyle of Synchytrium endobioticum.</title>
        <authorList>
            <person name="van de Vossenberg B.T.L.H."/>
            <person name="Warris S."/>
            <person name="Nguyen H.D.T."/>
            <person name="van Gent-Pelzer M.P.E."/>
            <person name="Joly D.L."/>
            <person name="van de Geest H.C."/>
            <person name="Bonants P.J.M."/>
            <person name="Smith D.S."/>
            <person name="Levesque C.A."/>
            <person name="van der Lee T.A.J."/>
        </authorList>
    </citation>
    <scope>NUCLEOTIDE SEQUENCE [LARGE SCALE GENOMIC DNA]</scope>
    <source>
        <strain evidence="4 5">JEL517</strain>
    </source>
</reference>
<dbReference type="OrthoDB" id="370932at2759"/>
<dbReference type="SUPFAM" id="SSF118359">
    <property type="entry name" value="Expressed protein At2g23090/F21P24.15"/>
    <property type="match status" value="1"/>
</dbReference>
<gene>
    <name evidence="4" type="ORF">SmJEL517_g01926</name>
</gene>
<feature type="non-terminal residue" evidence="4">
    <location>
        <position position="1"/>
    </location>
</feature>
<dbReference type="InterPro" id="IPR039713">
    <property type="entry name" value="At2g23090-like"/>
</dbReference>
<proteinExistence type="predicted"/>
<dbReference type="InterPro" id="IPR007513">
    <property type="entry name" value="SERF-like_N"/>
</dbReference>
<dbReference type="Gene3D" id="4.10.1050.10">
    <property type="entry name" value="At2g23090-like"/>
    <property type="match status" value="1"/>
</dbReference>
<dbReference type="GeneID" id="42003151"/>